<protein>
    <recommendedName>
        <fullName evidence="1">Domain of unknown function with conserved HDNR motif domain-containing protein</fullName>
    </recommendedName>
</protein>
<dbReference type="Proteomes" id="UP000078046">
    <property type="component" value="Unassembled WGS sequence"/>
</dbReference>
<keyword evidence="3" id="KW-1185">Reference proteome</keyword>
<dbReference type="PANTHER" id="PTHR35539:SF1">
    <property type="entry name" value="CDNA SEQUENCE BC048562"/>
    <property type="match status" value="1"/>
</dbReference>
<dbReference type="PANTHER" id="PTHR35539">
    <property type="entry name" value="CDNA SEQUENCE BC048562"/>
    <property type="match status" value="1"/>
</dbReference>
<dbReference type="Pfam" id="PF15115">
    <property type="entry name" value="HDNR"/>
    <property type="match status" value="1"/>
</dbReference>
<evidence type="ECO:0000259" key="1">
    <source>
        <dbReference type="Pfam" id="PF15115"/>
    </source>
</evidence>
<evidence type="ECO:0000313" key="3">
    <source>
        <dbReference type="Proteomes" id="UP000078046"/>
    </source>
</evidence>
<dbReference type="AlphaFoldDB" id="A0A177BDU1"/>
<dbReference type="InterPro" id="IPR029369">
    <property type="entry name" value="HDNR"/>
</dbReference>
<evidence type="ECO:0000313" key="2">
    <source>
        <dbReference type="EMBL" id="OAF71873.1"/>
    </source>
</evidence>
<dbReference type="OrthoDB" id="10045229at2759"/>
<organism evidence="2 3">
    <name type="scientific">Intoshia linei</name>
    <dbReference type="NCBI Taxonomy" id="1819745"/>
    <lineage>
        <taxon>Eukaryota</taxon>
        <taxon>Metazoa</taxon>
        <taxon>Spiralia</taxon>
        <taxon>Lophotrochozoa</taxon>
        <taxon>Mesozoa</taxon>
        <taxon>Orthonectida</taxon>
        <taxon>Rhopaluridae</taxon>
        <taxon>Intoshia</taxon>
    </lineage>
</organism>
<reference evidence="2 3" key="1">
    <citation type="submission" date="2016-04" db="EMBL/GenBank/DDBJ databases">
        <title>The genome of Intoshia linei affirms orthonectids as highly simplified spiralians.</title>
        <authorList>
            <person name="Mikhailov K.V."/>
            <person name="Slusarev G.S."/>
            <person name="Nikitin M.A."/>
            <person name="Logacheva M.D."/>
            <person name="Penin A."/>
            <person name="Aleoshin V."/>
            <person name="Panchin Y.V."/>
        </authorList>
    </citation>
    <scope>NUCLEOTIDE SEQUENCE [LARGE SCALE GENOMIC DNA]</scope>
    <source>
        <strain evidence="2">Intl2013</strain>
        <tissue evidence="2">Whole animal</tissue>
    </source>
</reference>
<sequence length="241" mass="28593">MNGSKMDRISSINSITKQLADRDQHGVMNLNAIELGSNDIQEINKEIEQMKHFINASQCLLSKYSRRFQSGYHGHHRSKSRVDIHDTYRHKSKPIPPYLFEKRSATASRCRNRDYIFSKHDNRHSFLSDATYFETGLGRRRFQKTQKKSPIEWSQIYNISNKPTLLNINHNKDFIMSVYTETFPPKKYHRKYFTPIETKFDKKMVSMYDLMFDKSNYNVTPKGKKQVHRSKESVAKCLIWR</sequence>
<dbReference type="EMBL" id="LWCA01000018">
    <property type="protein sequence ID" value="OAF71873.1"/>
    <property type="molecule type" value="Genomic_DNA"/>
</dbReference>
<gene>
    <name evidence="2" type="ORF">A3Q56_00371</name>
</gene>
<accession>A0A177BDU1</accession>
<proteinExistence type="predicted"/>
<name>A0A177BDU1_9BILA</name>
<feature type="domain" description="Domain of unknown function with conserved HDNR motif" evidence="1">
    <location>
        <begin position="68"/>
        <end position="168"/>
    </location>
</feature>
<comment type="caution">
    <text evidence="2">The sequence shown here is derived from an EMBL/GenBank/DDBJ whole genome shotgun (WGS) entry which is preliminary data.</text>
</comment>